<name>A0ABX3I3S7_9BACI</name>
<reference evidence="2 3" key="1">
    <citation type="submission" date="2016-12" db="EMBL/GenBank/DDBJ databases">
        <title>Bacillus phylogenomics.</title>
        <authorList>
            <person name="Dunlap C."/>
        </authorList>
    </citation>
    <scope>NUCLEOTIDE SEQUENCE [LARGE SCALE GENOMIC DNA]</scope>
    <source>
        <strain evidence="2 3">NRRL B-41327</strain>
    </source>
</reference>
<dbReference type="Proteomes" id="UP000187046">
    <property type="component" value="Unassembled WGS sequence"/>
</dbReference>
<evidence type="ECO:0000313" key="2">
    <source>
        <dbReference type="EMBL" id="OMI25654.1"/>
    </source>
</evidence>
<dbReference type="EMBL" id="MRBL01000020">
    <property type="protein sequence ID" value="OMI25654.1"/>
    <property type="molecule type" value="Genomic_DNA"/>
</dbReference>
<comment type="caution">
    <text evidence="2">The sequence shown here is derived from an EMBL/GenBank/DDBJ whole genome shotgun (WGS) entry which is preliminary data.</text>
</comment>
<feature type="transmembrane region" description="Helical" evidence="1">
    <location>
        <begin position="35"/>
        <end position="63"/>
    </location>
</feature>
<protein>
    <submittedName>
        <fullName evidence="2">Uncharacterized protein</fullName>
    </submittedName>
</protein>
<proteinExistence type="predicted"/>
<organism evidence="2 3">
    <name type="scientific">Bacillus haynesii</name>
    <dbReference type="NCBI Taxonomy" id="1925021"/>
    <lineage>
        <taxon>Bacteria</taxon>
        <taxon>Bacillati</taxon>
        <taxon>Bacillota</taxon>
        <taxon>Bacilli</taxon>
        <taxon>Bacillales</taxon>
        <taxon>Bacillaceae</taxon>
        <taxon>Bacillus</taxon>
    </lineage>
</organism>
<keyword evidence="1" id="KW-0812">Transmembrane</keyword>
<accession>A0ABX3I3S7</accession>
<keyword evidence="1" id="KW-1133">Transmembrane helix</keyword>
<evidence type="ECO:0000256" key="1">
    <source>
        <dbReference type="SAM" id="Phobius"/>
    </source>
</evidence>
<gene>
    <name evidence="2" type="ORF">BTA31_17695</name>
</gene>
<sequence>MFKSKIFVWVSSIITGFLALVHLWNIAVIPEQTAMGYVSVITAILVVSALYGIVTGAIAYWIFNIIKFLSKKFTHD</sequence>
<keyword evidence="1" id="KW-0472">Membrane</keyword>
<feature type="transmembrane region" description="Helical" evidence="1">
    <location>
        <begin position="7"/>
        <end position="29"/>
    </location>
</feature>
<evidence type="ECO:0000313" key="3">
    <source>
        <dbReference type="Proteomes" id="UP000187046"/>
    </source>
</evidence>
<keyword evidence="3" id="KW-1185">Reference proteome</keyword>